<keyword evidence="16" id="KW-1185">Reference proteome</keyword>
<protein>
    <submittedName>
        <fullName evidence="15">Electron transport complex subunit RsxB</fullName>
    </submittedName>
</protein>
<dbReference type="Pfam" id="PF04060">
    <property type="entry name" value="FeS"/>
    <property type="match status" value="1"/>
</dbReference>
<feature type="domain" description="4Fe-4S" evidence="14">
    <location>
        <begin position="3"/>
        <end position="62"/>
    </location>
</feature>
<keyword evidence="8" id="KW-0249">Electron transport</keyword>
<dbReference type="InterPro" id="IPR050294">
    <property type="entry name" value="RnfB_subfamily"/>
</dbReference>
<evidence type="ECO:0000259" key="14">
    <source>
        <dbReference type="PROSITE" id="PS51656"/>
    </source>
</evidence>
<evidence type="ECO:0000256" key="1">
    <source>
        <dbReference type="ARBA" id="ARBA00022448"/>
    </source>
</evidence>
<evidence type="ECO:0000256" key="4">
    <source>
        <dbReference type="ARBA" id="ARBA00022519"/>
    </source>
</evidence>
<dbReference type="Pfam" id="PF14697">
    <property type="entry name" value="Fer4_21"/>
    <property type="match status" value="1"/>
</dbReference>
<evidence type="ECO:0000256" key="7">
    <source>
        <dbReference type="ARBA" id="ARBA00022967"/>
    </source>
</evidence>
<dbReference type="InterPro" id="IPR017900">
    <property type="entry name" value="4Fe4S_Fe_S_CS"/>
</dbReference>
<keyword evidence="7" id="KW-1278">Translocase</keyword>
<proteinExistence type="predicted"/>
<feature type="region of interest" description="Disordered" evidence="12">
    <location>
        <begin position="139"/>
        <end position="203"/>
    </location>
</feature>
<comment type="caution">
    <text evidence="15">The sequence shown here is derived from an EMBL/GenBank/DDBJ whole genome shotgun (WGS) entry which is preliminary data.</text>
</comment>
<dbReference type="EMBL" id="VCQT01000025">
    <property type="protein sequence ID" value="TMW13386.1"/>
    <property type="molecule type" value="Genomic_DNA"/>
</dbReference>
<keyword evidence="4" id="KW-0997">Cell inner membrane</keyword>
<evidence type="ECO:0000256" key="5">
    <source>
        <dbReference type="ARBA" id="ARBA00022723"/>
    </source>
</evidence>
<accession>A0ABY2XM93</accession>
<keyword evidence="1" id="KW-0813">Transport</keyword>
<feature type="region of interest" description="Disordered" evidence="12">
    <location>
        <begin position="247"/>
        <end position="269"/>
    </location>
</feature>
<evidence type="ECO:0000256" key="6">
    <source>
        <dbReference type="ARBA" id="ARBA00022737"/>
    </source>
</evidence>
<dbReference type="PANTHER" id="PTHR42859:SF3">
    <property type="entry name" value="ION-TRANSLOCATING OXIDOREDUCTASE COMPLEX SUBUNIT B"/>
    <property type="match status" value="1"/>
</dbReference>
<evidence type="ECO:0000256" key="9">
    <source>
        <dbReference type="ARBA" id="ARBA00023004"/>
    </source>
</evidence>
<evidence type="ECO:0000256" key="11">
    <source>
        <dbReference type="ARBA" id="ARBA00023136"/>
    </source>
</evidence>
<evidence type="ECO:0000313" key="15">
    <source>
        <dbReference type="EMBL" id="TMW13386.1"/>
    </source>
</evidence>
<keyword evidence="9" id="KW-0408">Iron</keyword>
<keyword evidence="6" id="KW-0677">Repeat</keyword>
<keyword evidence="2" id="KW-1003">Cell membrane</keyword>
<dbReference type="NCBIfam" id="NF003475">
    <property type="entry name" value="PRK05113.1"/>
    <property type="match status" value="1"/>
</dbReference>
<dbReference type="SUPFAM" id="SSF54862">
    <property type="entry name" value="4Fe-4S ferredoxins"/>
    <property type="match status" value="1"/>
</dbReference>
<reference evidence="15 16" key="1">
    <citation type="submission" date="2019-05" db="EMBL/GenBank/DDBJ databases">
        <title>Genome of Alcanivorax gelatiniphagus, an oil degrading marine bacteria.</title>
        <authorList>
            <person name="Kwon K.K."/>
        </authorList>
    </citation>
    <scope>NUCLEOTIDE SEQUENCE [LARGE SCALE GENOMIC DNA]</scope>
    <source>
        <strain evidence="15 16">MEBiC 08158</strain>
    </source>
</reference>
<dbReference type="PROSITE" id="PS00198">
    <property type="entry name" value="4FE4S_FER_1"/>
    <property type="match status" value="1"/>
</dbReference>
<evidence type="ECO:0000256" key="8">
    <source>
        <dbReference type="ARBA" id="ARBA00022982"/>
    </source>
</evidence>
<evidence type="ECO:0000256" key="3">
    <source>
        <dbReference type="ARBA" id="ARBA00022485"/>
    </source>
</evidence>
<name>A0ABY2XM93_9GAMM</name>
<dbReference type="PROSITE" id="PS51379">
    <property type="entry name" value="4FE4S_FER_2"/>
    <property type="match status" value="2"/>
</dbReference>
<dbReference type="InterPro" id="IPR010207">
    <property type="entry name" value="Elect_transpt_cplx_RnfB/RsxB"/>
</dbReference>
<dbReference type="PANTHER" id="PTHR42859">
    <property type="entry name" value="OXIDOREDUCTASE"/>
    <property type="match status" value="1"/>
</dbReference>
<gene>
    <name evidence="15" type="primary">rsxB</name>
    <name evidence="15" type="ORF">FGS76_07400</name>
</gene>
<keyword evidence="10" id="KW-0411">Iron-sulfur</keyword>
<dbReference type="Proteomes" id="UP000739180">
    <property type="component" value="Unassembled WGS sequence"/>
</dbReference>
<feature type="domain" description="4Fe-4S ferredoxin-type" evidence="13">
    <location>
        <begin position="109"/>
        <end position="138"/>
    </location>
</feature>
<dbReference type="Gene3D" id="3.30.70.20">
    <property type="match status" value="1"/>
</dbReference>
<keyword evidence="5" id="KW-0479">Metal-binding</keyword>
<keyword evidence="11" id="KW-0472">Membrane</keyword>
<feature type="domain" description="4Fe-4S ferredoxin-type" evidence="13">
    <location>
        <begin position="79"/>
        <end position="108"/>
    </location>
</feature>
<evidence type="ECO:0000259" key="13">
    <source>
        <dbReference type="PROSITE" id="PS51379"/>
    </source>
</evidence>
<dbReference type="NCBIfam" id="TIGR01944">
    <property type="entry name" value="rnfB"/>
    <property type="match status" value="1"/>
</dbReference>
<sequence>MSAGQDILVQRIDDLLPQTQCGKCGHPGCRPYARAVADGEAHNHCPPGGQATADALAELLARPSLPLDPRGYPDAATRQVAFIREDECIGCTKCIQACPVDAIVGAAKRMHTVIADECTGCDLCVAPCPVDCIDMLTVGGPAFDPRNPTERQRADQARDRFQAREARLAREQARKMERRQARRAEPPTAPPPAPAAPAGDDQRRQRLKLTTAYNMAHKQCKQARAALERAQRQGSGDLDAMRARVEAMQARADQARRRLDDLGPSDQAD</sequence>
<dbReference type="InterPro" id="IPR007202">
    <property type="entry name" value="4Fe-4S_dom"/>
</dbReference>
<dbReference type="Gene3D" id="1.10.15.40">
    <property type="entry name" value="Electron transport complex subunit B, putative Fe-S cluster"/>
    <property type="match status" value="1"/>
</dbReference>
<keyword evidence="3" id="KW-0004">4Fe-4S</keyword>
<evidence type="ECO:0000256" key="12">
    <source>
        <dbReference type="SAM" id="MobiDB-lite"/>
    </source>
</evidence>
<dbReference type="PROSITE" id="PS51656">
    <property type="entry name" value="4FE4S"/>
    <property type="match status" value="1"/>
</dbReference>
<feature type="compositionally biased region" description="Basic and acidic residues" evidence="12">
    <location>
        <begin position="147"/>
        <end position="185"/>
    </location>
</feature>
<dbReference type="InterPro" id="IPR017896">
    <property type="entry name" value="4Fe4S_Fe-S-bd"/>
</dbReference>
<evidence type="ECO:0000256" key="10">
    <source>
        <dbReference type="ARBA" id="ARBA00023014"/>
    </source>
</evidence>
<evidence type="ECO:0000313" key="16">
    <source>
        <dbReference type="Proteomes" id="UP000739180"/>
    </source>
</evidence>
<evidence type="ECO:0000256" key="2">
    <source>
        <dbReference type="ARBA" id="ARBA00022475"/>
    </source>
</evidence>
<organism evidence="15 16">
    <name type="scientific">Alloalcanivorax gelatiniphagus</name>
    <dbReference type="NCBI Taxonomy" id="1194167"/>
    <lineage>
        <taxon>Bacteria</taxon>
        <taxon>Pseudomonadati</taxon>
        <taxon>Pseudomonadota</taxon>
        <taxon>Gammaproteobacteria</taxon>
        <taxon>Oceanospirillales</taxon>
        <taxon>Alcanivoracaceae</taxon>
        <taxon>Alloalcanivorax</taxon>
    </lineage>
</organism>